<dbReference type="Proteomes" id="UP000248806">
    <property type="component" value="Unassembled WGS sequence"/>
</dbReference>
<evidence type="ECO:0000313" key="2">
    <source>
        <dbReference type="Proteomes" id="UP000248806"/>
    </source>
</evidence>
<dbReference type="Gene3D" id="3.40.50.300">
    <property type="entry name" value="P-loop containing nucleotide triphosphate hydrolases"/>
    <property type="match status" value="1"/>
</dbReference>
<evidence type="ECO:0000313" key="1">
    <source>
        <dbReference type="EMBL" id="PZW29548.1"/>
    </source>
</evidence>
<reference evidence="1 2" key="1">
    <citation type="submission" date="2018-06" db="EMBL/GenBank/DDBJ databases">
        <title>Genomic Encyclopedia of Archaeal and Bacterial Type Strains, Phase II (KMG-II): from individual species to whole genera.</title>
        <authorList>
            <person name="Goeker M."/>
        </authorList>
    </citation>
    <scope>NUCLEOTIDE SEQUENCE [LARGE SCALE GENOMIC DNA]</scope>
    <source>
        <strain evidence="1 2">ATCC BAA-1881</strain>
    </source>
</reference>
<comment type="caution">
    <text evidence="1">The sequence shown here is derived from an EMBL/GenBank/DDBJ whole genome shotgun (WGS) entry which is preliminary data.</text>
</comment>
<evidence type="ECO:0008006" key="3">
    <source>
        <dbReference type="Google" id="ProtNLM"/>
    </source>
</evidence>
<gene>
    <name evidence="1" type="ORF">EI42_02844</name>
</gene>
<proteinExistence type="predicted"/>
<dbReference type="OrthoDB" id="9814944at2"/>
<dbReference type="AlphaFoldDB" id="A0A326U7W4"/>
<dbReference type="InterPro" id="IPR027417">
    <property type="entry name" value="P-loop_NTPase"/>
</dbReference>
<accession>A0A326U7W4</accession>
<dbReference type="RefSeq" id="WP_111323021.1">
    <property type="nucleotide sequence ID" value="NZ_BIFX01000001.1"/>
</dbReference>
<protein>
    <recommendedName>
        <fullName evidence="3">AAA ATPase-like protein</fullName>
    </recommendedName>
</protein>
<organism evidence="1 2">
    <name type="scientific">Thermosporothrix hazakensis</name>
    <dbReference type="NCBI Taxonomy" id="644383"/>
    <lineage>
        <taxon>Bacteria</taxon>
        <taxon>Bacillati</taxon>
        <taxon>Chloroflexota</taxon>
        <taxon>Ktedonobacteria</taxon>
        <taxon>Ktedonobacterales</taxon>
        <taxon>Thermosporotrichaceae</taxon>
        <taxon>Thermosporothrix</taxon>
    </lineage>
</organism>
<keyword evidence="2" id="KW-1185">Reference proteome</keyword>
<name>A0A326U7W4_THEHA</name>
<dbReference type="EMBL" id="QKUF01000008">
    <property type="protein sequence ID" value="PZW29548.1"/>
    <property type="molecule type" value="Genomic_DNA"/>
</dbReference>
<sequence>MSFYNKESLQFIRRRRQQEVFRGREKELTLYQENLARDVEDEERKFLFIVTGPQGSGKTLLLRRYVDVLAAAQGVSAWIDESAEDLLEAMMQLARQLAKFDEKAFKPLFQRHALYQKRMKELMADPAGQKPPPFVAFGGMVAKMGLHIGKKIPLSGLIFRLVDEEQVEEQMKNWSAFVATKLKNKEEERLLQEPLEVLTSLFLAGARTLSASHTVGLFCDSYERTAVYLDGWLRGLLDGHYGDMPSNIVLTLAGRTEPDPERWQRFHDITTCVPLGPWE</sequence>
<dbReference type="SUPFAM" id="SSF52540">
    <property type="entry name" value="P-loop containing nucleoside triphosphate hydrolases"/>
    <property type="match status" value="2"/>
</dbReference>